<proteinExistence type="predicted"/>
<evidence type="ECO:0000313" key="11">
    <source>
        <dbReference type="Proteomes" id="UP000237144"/>
    </source>
</evidence>
<evidence type="ECO:0000256" key="5">
    <source>
        <dbReference type="ARBA" id="ARBA00022989"/>
    </source>
</evidence>
<feature type="transmembrane region" description="Helical" evidence="8">
    <location>
        <begin position="357"/>
        <end position="378"/>
    </location>
</feature>
<dbReference type="Pfam" id="PF00324">
    <property type="entry name" value="AA_permease"/>
    <property type="match status" value="1"/>
</dbReference>
<dbReference type="InterPro" id="IPR004841">
    <property type="entry name" value="AA-permease/SLC12A_dom"/>
</dbReference>
<keyword evidence="11" id="KW-1185">Reference proteome</keyword>
<dbReference type="FunFam" id="1.20.1740.10:FF:000001">
    <property type="entry name" value="Amino acid permease"/>
    <property type="match status" value="1"/>
</dbReference>
<comment type="caution">
    <text evidence="10">The sequence shown here is derived from an EMBL/GenBank/DDBJ whole genome shotgun (WGS) entry which is preliminary data.</text>
</comment>
<evidence type="ECO:0000259" key="9">
    <source>
        <dbReference type="Pfam" id="PF00324"/>
    </source>
</evidence>
<dbReference type="PANTHER" id="PTHR43341:SF12">
    <property type="entry name" value="AMINO ACID TRANSPORTER (EUROFUNG)"/>
    <property type="match status" value="1"/>
</dbReference>
<evidence type="ECO:0000256" key="1">
    <source>
        <dbReference type="ARBA" id="ARBA00004141"/>
    </source>
</evidence>
<feature type="transmembrane region" description="Helical" evidence="8">
    <location>
        <begin position="119"/>
        <end position="135"/>
    </location>
</feature>
<keyword evidence="3 8" id="KW-0812">Transmembrane</keyword>
<evidence type="ECO:0000256" key="7">
    <source>
        <dbReference type="SAM" id="MobiDB-lite"/>
    </source>
</evidence>
<evidence type="ECO:0000313" key="10">
    <source>
        <dbReference type="EMBL" id="POY73577.1"/>
    </source>
</evidence>
<accession>A0A2S5B9Y2</accession>
<feature type="compositionally biased region" description="Basic and acidic residues" evidence="7">
    <location>
        <begin position="1"/>
        <end position="16"/>
    </location>
</feature>
<feature type="region of interest" description="Disordered" evidence="7">
    <location>
        <begin position="1"/>
        <end position="40"/>
    </location>
</feature>
<dbReference type="InterPro" id="IPR004840">
    <property type="entry name" value="Amino_acid_permease_CS"/>
</dbReference>
<feature type="transmembrane region" description="Helical" evidence="8">
    <location>
        <begin position="458"/>
        <end position="479"/>
    </location>
</feature>
<dbReference type="PANTHER" id="PTHR43341">
    <property type="entry name" value="AMINO ACID PERMEASE"/>
    <property type="match status" value="1"/>
</dbReference>
<name>A0A2S5B9Y2_9BASI</name>
<feature type="transmembrane region" description="Helical" evidence="8">
    <location>
        <begin position="499"/>
        <end position="522"/>
    </location>
</feature>
<evidence type="ECO:0000256" key="3">
    <source>
        <dbReference type="ARBA" id="ARBA00022692"/>
    </source>
</evidence>
<keyword evidence="6 8" id="KW-0472">Membrane</keyword>
<evidence type="ECO:0000256" key="2">
    <source>
        <dbReference type="ARBA" id="ARBA00022448"/>
    </source>
</evidence>
<dbReference type="GO" id="GO:0015171">
    <property type="term" value="F:amino acid transmembrane transporter activity"/>
    <property type="evidence" value="ECO:0007669"/>
    <property type="project" value="TreeGrafter"/>
</dbReference>
<sequence length="611" mass="66083">MSSFDAEKDAYAKNEGETYVSSRTAGSVSPVEGGARTELYDPSKESLATRLGINFESFKRAPGATGGHVADGSAIDPLKGHENPMLQQKMRPRHLNMIAAIGTGLFIGSGGALNRGGPLGVLIAWSIIGVMLITVTQAIGELAILFPVSGGFYTLAVRFLDPSMGMACNLRRLTKPLTGAALGWILPPQYFLQWFATMPLEITAAGITVQYWEAAAKVDIAVWITVFWVLFIIVNIFGTLGYAEEEFWASLFKLAVVVIFIIIGIVLNCGGGSGEYSTYVGGRYWRDPGALANGFKGICSVFVTAAFSFAGTELVGLAATETNLPTAVKGTFWRVTVIYLSTLLIIGLNVPYNQETLLGGGSGAGTSPFVIMAKLAGLNGLDHLLNITVCISVLSIGLSCVYAGSRVLTALAETGFAPKCFTYVDKSGRPLYSVLLLLAAGPIAYVNCSAKGEQIFNWLLALSGLSTLFTWGAICMCHIRFRKAWKLQGHSIDELPFRAFGGVYGSWLGFILVCLVLIAQFYTAVWPIGGRDPDGKKAAETFFLSYLAAPIFLGLYAVAFAIFRTTPKRAHEIDIDTGRKSWFTAEEMNLWRAERKQAPMHIRIYRKLFSS</sequence>
<dbReference type="EMBL" id="PJQD01000035">
    <property type="protein sequence ID" value="POY73577.1"/>
    <property type="molecule type" value="Genomic_DNA"/>
</dbReference>
<reference evidence="10 11" key="1">
    <citation type="journal article" date="2018" name="Front. Microbiol.">
        <title>Prospects for Fungal Bioremediation of Acidic Radioactive Waste Sites: Characterization and Genome Sequence of Rhodotorula taiwanensis MD1149.</title>
        <authorList>
            <person name="Tkavc R."/>
            <person name="Matrosova V.Y."/>
            <person name="Grichenko O.E."/>
            <person name="Gostincar C."/>
            <person name="Volpe R.P."/>
            <person name="Klimenkova P."/>
            <person name="Gaidamakova E.K."/>
            <person name="Zhou C.E."/>
            <person name="Stewart B.J."/>
            <person name="Lyman M.G."/>
            <person name="Malfatti S.A."/>
            <person name="Rubinfeld B."/>
            <person name="Courtot M."/>
            <person name="Singh J."/>
            <person name="Dalgard C.L."/>
            <person name="Hamilton T."/>
            <person name="Frey K.G."/>
            <person name="Gunde-Cimerman N."/>
            <person name="Dugan L."/>
            <person name="Daly M.J."/>
        </authorList>
    </citation>
    <scope>NUCLEOTIDE SEQUENCE [LARGE SCALE GENOMIC DNA]</scope>
    <source>
        <strain evidence="10 11">MD1149</strain>
    </source>
</reference>
<dbReference type="GO" id="GO:0016020">
    <property type="term" value="C:membrane"/>
    <property type="evidence" value="ECO:0007669"/>
    <property type="project" value="UniProtKB-SubCell"/>
</dbReference>
<dbReference type="OrthoDB" id="3900342at2759"/>
<feature type="transmembrane region" description="Helical" evidence="8">
    <location>
        <begin position="384"/>
        <end position="408"/>
    </location>
</feature>
<feature type="transmembrane region" description="Helical" evidence="8">
    <location>
        <begin position="290"/>
        <end position="311"/>
    </location>
</feature>
<dbReference type="InterPro" id="IPR050524">
    <property type="entry name" value="APC_YAT"/>
</dbReference>
<gene>
    <name evidence="10" type="ORF">BMF94_3110</name>
</gene>
<feature type="transmembrane region" description="Helical" evidence="8">
    <location>
        <begin position="95"/>
        <end position="113"/>
    </location>
</feature>
<dbReference type="PROSITE" id="PS00218">
    <property type="entry name" value="AMINO_ACID_PERMEASE_1"/>
    <property type="match status" value="1"/>
</dbReference>
<evidence type="ECO:0000256" key="8">
    <source>
        <dbReference type="SAM" id="Phobius"/>
    </source>
</evidence>
<keyword evidence="5 8" id="KW-1133">Transmembrane helix</keyword>
<protein>
    <recommendedName>
        <fullName evidence="9">Amino acid permease/ SLC12A domain-containing protein</fullName>
    </recommendedName>
</protein>
<keyword evidence="2" id="KW-0813">Transport</keyword>
<organism evidence="10 11">
    <name type="scientific">Rhodotorula taiwanensis</name>
    <dbReference type="NCBI Taxonomy" id="741276"/>
    <lineage>
        <taxon>Eukaryota</taxon>
        <taxon>Fungi</taxon>
        <taxon>Dikarya</taxon>
        <taxon>Basidiomycota</taxon>
        <taxon>Pucciniomycotina</taxon>
        <taxon>Microbotryomycetes</taxon>
        <taxon>Sporidiobolales</taxon>
        <taxon>Sporidiobolaceae</taxon>
        <taxon>Rhodotorula</taxon>
    </lineage>
</organism>
<evidence type="ECO:0000256" key="4">
    <source>
        <dbReference type="ARBA" id="ARBA00022970"/>
    </source>
</evidence>
<dbReference type="AlphaFoldDB" id="A0A2S5B9Y2"/>
<feature type="transmembrane region" description="Helical" evidence="8">
    <location>
        <begin position="429"/>
        <end position="446"/>
    </location>
</feature>
<feature type="transmembrane region" description="Helical" evidence="8">
    <location>
        <begin position="542"/>
        <end position="563"/>
    </location>
</feature>
<comment type="subcellular location">
    <subcellularLocation>
        <location evidence="1">Membrane</location>
        <topology evidence="1">Multi-pass membrane protein</topology>
    </subcellularLocation>
</comment>
<keyword evidence="4" id="KW-0029">Amino-acid transport</keyword>
<feature type="transmembrane region" description="Helical" evidence="8">
    <location>
        <begin position="247"/>
        <end position="269"/>
    </location>
</feature>
<feature type="transmembrane region" description="Helical" evidence="8">
    <location>
        <begin position="221"/>
        <end position="241"/>
    </location>
</feature>
<feature type="domain" description="Amino acid permease/ SLC12A" evidence="9">
    <location>
        <begin position="98"/>
        <end position="568"/>
    </location>
</feature>
<dbReference type="Proteomes" id="UP000237144">
    <property type="component" value="Unassembled WGS sequence"/>
</dbReference>
<evidence type="ECO:0000256" key="6">
    <source>
        <dbReference type="ARBA" id="ARBA00023136"/>
    </source>
</evidence>
<dbReference type="STRING" id="741276.A0A2S5B9Y2"/>
<dbReference type="Gene3D" id="1.20.1740.10">
    <property type="entry name" value="Amino acid/polyamine transporter I"/>
    <property type="match status" value="1"/>
</dbReference>
<feature type="transmembrane region" description="Helical" evidence="8">
    <location>
        <begin position="331"/>
        <end position="350"/>
    </location>
</feature>